<feature type="transmembrane region" description="Helical" evidence="7">
    <location>
        <begin position="440"/>
        <end position="462"/>
    </location>
</feature>
<evidence type="ECO:0000256" key="1">
    <source>
        <dbReference type="ARBA" id="ARBA00004141"/>
    </source>
</evidence>
<feature type="transmembrane region" description="Helical" evidence="7">
    <location>
        <begin position="64"/>
        <end position="85"/>
    </location>
</feature>
<keyword evidence="4 7" id="KW-0812">Transmembrane</keyword>
<feature type="transmembrane region" description="Helical" evidence="7">
    <location>
        <begin position="265"/>
        <end position="282"/>
    </location>
</feature>
<feature type="transmembrane region" description="Helical" evidence="7">
    <location>
        <begin position="353"/>
        <end position="380"/>
    </location>
</feature>
<feature type="transmembrane region" description="Helical" evidence="7">
    <location>
        <begin position="317"/>
        <end position="341"/>
    </location>
</feature>
<dbReference type="Proteomes" id="UP000198995">
    <property type="component" value="Unassembled WGS sequence"/>
</dbReference>
<evidence type="ECO:0000259" key="8">
    <source>
        <dbReference type="Pfam" id="PF03600"/>
    </source>
</evidence>
<dbReference type="AlphaFoldDB" id="A0A1G6WKC7"/>
<dbReference type="PANTHER" id="PTHR10283:SF82">
    <property type="entry name" value="SOLUTE CARRIER FAMILY 13 MEMBER 2"/>
    <property type="match status" value="1"/>
</dbReference>
<evidence type="ECO:0000256" key="6">
    <source>
        <dbReference type="ARBA" id="ARBA00023136"/>
    </source>
</evidence>
<dbReference type="GO" id="GO:0005886">
    <property type="term" value="C:plasma membrane"/>
    <property type="evidence" value="ECO:0007669"/>
    <property type="project" value="TreeGrafter"/>
</dbReference>
<comment type="subcellular location">
    <subcellularLocation>
        <location evidence="1">Membrane</location>
        <topology evidence="1">Multi-pass membrane protein</topology>
    </subcellularLocation>
</comment>
<dbReference type="Pfam" id="PF03600">
    <property type="entry name" value="CitMHS"/>
    <property type="match status" value="1"/>
</dbReference>
<feature type="transmembrane region" description="Helical" evidence="7">
    <location>
        <begin position="37"/>
        <end position="57"/>
    </location>
</feature>
<feature type="transmembrane region" description="Helical" evidence="7">
    <location>
        <begin position="415"/>
        <end position="433"/>
    </location>
</feature>
<feature type="transmembrane region" description="Helical" evidence="7">
    <location>
        <begin position="91"/>
        <end position="109"/>
    </location>
</feature>
<dbReference type="EMBL" id="FNAF01000005">
    <property type="protein sequence ID" value="SDD66254.1"/>
    <property type="molecule type" value="Genomic_DNA"/>
</dbReference>
<evidence type="ECO:0000256" key="7">
    <source>
        <dbReference type="SAM" id="Phobius"/>
    </source>
</evidence>
<protein>
    <submittedName>
        <fullName evidence="9">Di-and tricarboxylate transporter</fullName>
    </submittedName>
</protein>
<feature type="transmembrane region" description="Helical" evidence="7">
    <location>
        <begin position="288"/>
        <end position="305"/>
    </location>
</feature>
<evidence type="ECO:0000256" key="5">
    <source>
        <dbReference type="ARBA" id="ARBA00022989"/>
    </source>
</evidence>
<evidence type="ECO:0000256" key="2">
    <source>
        <dbReference type="ARBA" id="ARBA00006772"/>
    </source>
</evidence>
<dbReference type="GO" id="GO:0022857">
    <property type="term" value="F:transmembrane transporter activity"/>
    <property type="evidence" value="ECO:0007669"/>
    <property type="project" value="TreeGrafter"/>
</dbReference>
<keyword evidence="3" id="KW-0813">Transport</keyword>
<feature type="transmembrane region" description="Helical" evidence="7">
    <location>
        <begin position="12"/>
        <end position="31"/>
    </location>
</feature>
<feature type="transmembrane region" description="Helical" evidence="7">
    <location>
        <begin position="121"/>
        <end position="140"/>
    </location>
</feature>
<sequence length="463" mass="50229">MSIEATDRRQYLLRSITCFGLPLCLLLVPTSEAFTPSIRLFLVITVMGVLCWALGTVPQGVPAILMPIAYLLFGLAPAPVIFGVWSEPIPWMMLGGLILANVLVSTGLLERVAYRSITLTGGSYTGLLMGLVITGIIGNILAPGKIAIPMAALTFGICKALDLGKSRASAGIMLGGAMGALLPQQFIYNPVNLSLTVGVGESVTGPLNVTWFDYLWYNLPSVLYVFLAVYLVGRYAKPDDLNASKELFEEKYRALGPWRLPEKKALAVCLGLFAVLVIGSFLGWPIMWAFAIFPCLFFLPGINIGKKEDISRLDFTFVLFITACLGIGATAGELGIGKLFAQNVTPLLSGHSIFITFALIWVCIVLANFLLTPLAIISVLSVPLAELALALGINPLCVYFFICNAYDVVFLPYEYALYLIFFSFALIPLKDFIKIMSIKAAVSLGFLMLIQIPFWMVTGLMAG</sequence>
<comment type="similarity">
    <text evidence="2">Belongs to the SLC13A/DASS transporter (TC 2.A.47) family. NADC subfamily.</text>
</comment>
<accession>A0A1G6WKC7</accession>
<feature type="transmembrane region" description="Helical" evidence="7">
    <location>
        <begin position="387"/>
        <end position="409"/>
    </location>
</feature>
<proteinExistence type="inferred from homology"/>
<evidence type="ECO:0000256" key="4">
    <source>
        <dbReference type="ARBA" id="ARBA00022692"/>
    </source>
</evidence>
<evidence type="ECO:0000256" key="3">
    <source>
        <dbReference type="ARBA" id="ARBA00022448"/>
    </source>
</evidence>
<keyword evidence="10" id="KW-1185">Reference proteome</keyword>
<evidence type="ECO:0000313" key="10">
    <source>
        <dbReference type="Proteomes" id="UP000198995"/>
    </source>
</evidence>
<reference evidence="9 10" key="1">
    <citation type="submission" date="2016-10" db="EMBL/GenBank/DDBJ databases">
        <authorList>
            <person name="de Groot N.N."/>
        </authorList>
    </citation>
    <scope>NUCLEOTIDE SEQUENCE [LARGE SCALE GENOMIC DNA]</scope>
    <source>
        <strain evidence="9 10">DSM 20475</strain>
    </source>
</reference>
<keyword evidence="5 7" id="KW-1133">Transmembrane helix</keyword>
<evidence type="ECO:0000313" key="9">
    <source>
        <dbReference type="EMBL" id="SDD66254.1"/>
    </source>
</evidence>
<feature type="domain" description="Citrate transporter-like" evidence="8">
    <location>
        <begin position="50"/>
        <end position="396"/>
    </location>
</feature>
<keyword evidence="6 7" id="KW-0472">Membrane</keyword>
<gene>
    <name evidence="9" type="ORF">SAMN04489866_10573</name>
</gene>
<name>A0A1G6WKC7_PEPNI</name>
<dbReference type="STRING" id="2741.SAMN04489866_10573"/>
<dbReference type="InterPro" id="IPR004680">
    <property type="entry name" value="Cit_transptr-like_dom"/>
</dbReference>
<dbReference type="PANTHER" id="PTHR10283">
    <property type="entry name" value="SOLUTE CARRIER FAMILY 13 MEMBER"/>
    <property type="match status" value="1"/>
</dbReference>
<feature type="transmembrane region" description="Helical" evidence="7">
    <location>
        <begin position="214"/>
        <end position="232"/>
    </location>
</feature>
<dbReference type="RefSeq" id="WP_091791748.1">
    <property type="nucleotide sequence ID" value="NZ_FNAF01000005.1"/>
</dbReference>
<dbReference type="OrthoDB" id="1954618at2"/>
<organism evidence="9 10">
    <name type="scientific">Peptococcus niger</name>
    <dbReference type="NCBI Taxonomy" id="2741"/>
    <lineage>
        <taxon>Bacteria</taxon>
        <taxon>Bacillati</taxon>
        <taxon>Bacillota</taxon>
        <taxon>Clostridia</taxon>
        <taxon>Eubacteriales</taxon>
        <taxon>Peptococcaceae</taxon>
        <taxon>Peptococcus</taxon>
    </lineage>
</organism>